<organism evidence="1 2">
    <name type="scientific">Gulosibacter faecalis</name>
    <dbReference type="NCBI Taxonomy" id="272240"/>
    <lineage>
        <taxon>Bacteria</taxon>
        <taxon>Bacillati</taxon>
        <taxon>Actinomycetota</taxon>
        <taxon>Actinomycetes</taxon>
        <taxon>Micrococcales</taxon>
        <taxon>Microbacteriaceae</taxon>
        <taxon>Gulosibacter</taxon>
    </lineage>
</organism>
<proteinExistence type="predicted"/>
<evidence type="ECO:0000313" key="1">
    <source>
        <dbReference type="EMBL" id="MFD2758250.1"/>
    </source>
</evidence>
<dbReference type="PANTHER" id="PTHR42941">
    <property type="entry name" value="SLL1037 PROTEIN"/>
    <property type="match status" value="1"/>
</dbReference>
<sequence>MGALAASGAAFALAGCGLGASGARFTMASGEPGGTYVEFGELLRAALQRRGAFELDLRTTLGSVDNLGLLARGEAQLAISLADALDPSAPAPVAIGRVYQNYLQCAVLADSGMRVLADLAGHRVSVGAPGSGAAITARRVLEAAGLATGEGAAITSELSIVDATAALEAGEIDALFWSSGIPAPAIASLRERVAIRFVALADVLPALDSAYPDTYLSTALPRGAYGGVDDVPTVGTPNFLLASRDLPDDAAASLVDVLIEEAETLVPAGSVGVQYLTAANLIDTSPVPLHPAAAARYRTRYG</sequence>
<dbReference type="SUPFAM" id="SSF53850">
    <property type="entry name" value="Periplasmic binding protein-like II"/>
    <property type="match status" value="1"/>
</dbReference>
<dbReference type="PANTHER" id="PTHR42941:SF1">
    <property type="entry name" value="SLL1037 PROTEIN"/>
    <property type="match status" value="1"/>
</dbReference>
<protein>
    <submittedName>
        <fullName evidence="1">TAXI family TRAP transporter solute-binding subunit</fullName>
    </submittedName>
</protein>
<gene>
    <name evidence="1" type="ORF">ACFSW7_07645</name>
</gene>
<comment type="caution">
    <text evidence="1">The sequence shown here is derived from an EMBL/GenBank/DDBJ whole genome shotgun (WGS) entry which is preliminary data.</text>
</comment>
<dbReference type="Gene3D" id="3.40.190.10">
    <property type="entry name" value="Periplasmic binding protein-like II"/>
    <property type="match status" value="2"/>
</dbReference>
<accession>A0ABW5UXV4</accession>
<reference evidence="2" key="1">
    <citation type="journal article" date="2019" name="Int. J. Syst. Evol. Microbiol.">
        <title>The Global Catalogue of Microorganisms (GCM) 10K type strain sequencing project: providing services to taxonomists for standard genome sequencing and annotation.</title>
        <authorList>
            <consortium name="The Broad Institute Genomics Platform"/>
            <consortium name="The Broad Institute Genome Sequencing Center for Infectious Disease"/>
            <person name="Wu L."/>
            <person name="Ma J."/>
        </authorList>
    </citation>
    <scope>NUCLEOTIDE SEQUENCE [LARGE SCALE GENOMIC DNA]</scope>
    <source>
        <strain evidence="2">TISTR 1514</strain>
    </source>
</reference>
<name>A0ABW5UXV4_9MICO</name>
<dbReference type="RefSeq" id="WP_187325761.1">
    <property type="nucleotide sequence ID" value="NZ_JBHUNE010000006.1"/>
</dbReference>
<keyword evidence="2" id="KW-1185">Reference proteome</keyword>
<dbReference type="InterPro" id="IPR011852">
    <property type="entry name" value="TRAP_TAXI"/>
</dbReference>
<dbReference type="EMBL" id="JBHUNE010000006">
    <property type="protein sequence ID" value="MFD2758250.1"/>
    <property type="molecule type" value="Genomic_DNA"/>
</dbReference>
<dbReference type="Pfam" id="PF16868">
    <property type="entry name" value="NMT1_3"/>
    <property type="match status" value="1"/>
</dbReference>
<dbReference type="Proteomes" id="UP001597492">
    <property type="component" value="Unassembled WGS sequence"/>
</dbReference>
<dbReference type="NCBIfam" id="TIGR02122">
    <property type="entry name" value="TRAP_TAXI"/>
    <property type="match status" value="1"/>
</dbReference>
<evidence type="ECO:0000313" key="2">
    <source>
        <dbReference type="Proteomes" id="UP001597492"/>
    </source>
</evidence>